<dbReference type="GO" id="GO:0046872">
    <property type="term" value="F:metal ion binding"/>
    <property type="evidence" value="ECO:0007669"/>
    <property type="project" value="UniProtKB-KW"/>
</dbReference>
<keyword evidence="4" id="KW-0378">Hydrolase</keyword>
<proteinExistence type="predicted"/>
<dbReference type="PROSITE" id="PS50994">
    <property type="entry name" value="INTEGRASE"/>
    <property type="match status" value="1"/>
</dbReference>
<evidence type="ECO:0000259" key="6">
    <source>
        <dbReference type="PROSITE" id="PS50994"/>
    </source>
</evidence>
<dbReference type="Pfam" id="PF13976">
    <property type="entry name" value="gag_pre-integrs"/>
    <property type="match status" value="1"/>
</dbReference>
<organism evidence="7 8">
    <name type="scientific">Cajanus cajan</name>
    <name type="common">Pigeon pea</name>
    <name type="synonym">Cajanus indicus</name>
    <dbReference type="NCBI Taxonomy" id="3821"/>
    <lineage>
        <taxon>Eukaryota</taxon>
        <taxon>Viridiplantae</taxon>
        <taxon>Streptophyta</taxon>
        <taxon>Embryophyta</taxon>
        <taxon>Tracheophyta</taxon>
        <taxon>Spermatophyta</taxon>
        <taxon>Magnoliopsida</taxon>
        <taxon>eudicotyledons</taxon>
        <taxon>Gunneridae</taxon>
        <taxon>Pentapetalae</taxon>
        <taxon>rosids</taxon>
        <taxon>fabids</taxon>
        <taxon>Fabales</taxon>
        <taxon>Fabaceae</taxon>
        <taxon>Papilionoideae</taxon>
        <taxon>50 kb inversion clade</taxon>
        <taxon>NPAAA clade</taxon>
        <taxon>indigoferoid/millettioid clade</taxon>
        <taxon>Phaseoleae</taxon>
        <taxon>Cajanus</taxon>
    </lineage>
</organism>
<dbReference type="GO" id="GO:0004190">
    <property type="term" value="F:aspartic-type endopeptidase activity"/>
    <property type="evidence" value="ECO:0007669"/>
    <property type="project" value="UniProtKB-KW"/>
</dbReference>
<evidence type="ECO:0000313" key="8">
    <source>
        <dbReference type="Proteomes" id="UP000075243"/>
    </source>
</evidence>
<accession>A0A151SEK6</accession>
<dbReference type="InterPro" id="IPR054722">
    <property type="entry name" value="PolX-like_BBD"/>
</dbReference>
<feature type="domain" description="Integrase catalytic" evidence="6">
    <location>
        <begin position="203"/>
        <end position="367"/>
    </location>
</feature>
<dbReference type="EMBL" id="KQ483415">
    <property type="protein sequence ID" value="KYP53274.1"/>
    <property type="molecule type" value="Genomic_DNA"/>
</dbReference>
<dbReference type="SUPFAM" id="SSF53098">
    <property type="entry name" value="Ribonuclease H-like"/>
    <property type="match status" value="1"/>
</dbReference>
<dbReference type="Gramene" id="C.cajan_24226.t">
    <property type="protein sequence ID" value="C.cajan_24226.t.cds1"/>
    <property type="gene ID" value="C.cajan_24226"/>
</dbReference>
<dbReference type="InterPro" id="IPR013103">
    <property type="entry name" value="RVT_2"/>
</dbReference>
<dbReference type="Pfam" id="PF00665">
    <property type="entry name" value="rve"/>
    <property type="match status" value="1"/>
</dbReference>
<dbReference type="Proteomes" id="UP000075243">
    <property type="component" value="Unassembled WGS sequence"/>
</dbReference>
<dbReference type="PANTHER" id="PTHR42648">
    <property type="entry name" value="TRANSPOSASE, PUTATIVE-RELATED"/>
    <property type="match status" value="1"/>
</dbReference>
<reference evidence="7" key="1">
    <citation type="journal article" date="2012" name="Nat. Biotechnol.">
        <title>Draft genome sequence of pigeonpea (Cajanus cajan), an orphan legume crop of resource-poor farmers.</title>
        <authorList>
            <person name="Varshney R.K."/>
            <person name="Chen W."/>
            <person name="Li Y."/>
            <person name="Bharti A.K."/>
            <person name="Saxena R.K."/>
            <person name="Schlueter J.A."/>
            <person name="Donoghue M.T."/>
            <person name="Azam S."/>
            <person name="Fan G."/>
            <person name="Whaley A.M."/>
            <person name="Farmer A.D."/>
            <person name="Sheridan J."/>
            <person name="Iwata A."/>
            <person name="Tuteja R."/>
            <person name="Penmetsa R.V."/>
            <person name="Wu W."/>
            <person name="Upadhyaya H.D."/>
            <person name="Yang S.P."/>
            <person name="Shah T."/>
            <person name="Saxena K.B."/>
            <person name="Michael T."/>
            <person name="McCombie W.R."/>
            <person name="Yang B."/>
            <person name="Zhang G."/>
            <person name="Yang H."/>
            <person name="Wang J."/>
            <person name="Spillane C."/>
            <person name="Cook D.R."/>
            <person name="May G.D."/>
            <person name="Xu X."/>
            <person name="Jackson S.A."/>
        </authorList>
    </citation>
    <scope>NUCLEOTIDE SEQUENCE [LARGE SCALE GENOMIC DNA]</scope>
</reference>
<dbReference type="InterPro" id="IPR001584">
    <property type="entry name" value="Integrase_cat-core"/>
</dbReference>
<dbReference type="InterPro" id="IPR012337">
    <property type="entry name" value="RNaseH-like_sf"/>
</dbReference>
<dbReference type="Pfam" id="PF07727">
    <property type="entry name" value="RVT_2"/>
    <property type="match status" value="1"/>
</dbReference>
<dbReference type="OMA" id="CAIENAS"/>
<sequence length="839" mass="94030">MPSPSSGANIWYPDSGASNHVTNVSHNIQQYTPFEGPDQIVIGNGQGIPINSSGVTHFSSPLNPHISLTLHNLLYVPTITKNLISVSQFCKDNSVFFEFHSTFCLVKSQANSETLLHGVLGPDGLYQFPSLLPPRQPSAHTVSSQSVSYATWHSRLGHPHNDVLKSVFKLCNFPNINKSVSDFCTSCCLGKSHKLPSQLSKTVYHTPFELIYSDLWGPAPVLSDNGYQYYVTFVDAHTRFTWIFMLKSKAHTLDVFKQFHAMVRNQFQLPIKAIQTDWGGEFRSFTSYLAQHGIHHRIICPHTHHQNGVVERKHRHIVELGLTLLAQAHLPMHFWDYAFLTSVYLINRLPSSSIQQDVPFRKLFHHLPDYNFLRVFGCSCFPHLRPYNKTKLQFRSQECVFLGYSTSHKGYKCLAPSGRVFISKDVIFCENRFPYPTLFSPSTPSPSSSSITVPLVVTNPQAPITSTSHTSPSSPIFTDSSPSQPSHTSPTPNPSASTSLPTHVEAPPINLHPMTTRAKAGIVKPRLQPTLLLTHFEPKNTKQALASDTWLAAMKQEYNALMANGTWTLVPLPSHRTAIGCKWVFRIKENPDGTVHKHKARLVAKGFHQQFGFDYTETFSPVVKPVTIRLILTLALTHHWSIQQLDVNNAFLNGNLEEEVYMSQPPGFESSDKSLVCKLHKAIYGLKQAPRAWFDKLKATLFHLNFQISKCDPSLFVYSHANNVIYILVYVDDIIITGNNTTFLRNIVSQLNSAFSLKDLGKLDYFLGIEVNSNSDGSLILTQSKYIRDLLNRTNMENSNSITSPMVSGCKLSKSGSDKFLDVSLYRSVVGALQYATIT</sequence>
<keyword evidence="1" id="KW-0645">Protease</keyword>
<keyword evidence="2" id="KW-0479">Metal-binding</keyword>
<dbReference type="GO" id="GO:0003676">
    <property type="term" value="F:nucleic acid binding"/>
    <property type="evidence" value="ECO:0007669"/>
    <property type="project" value="InterPro"/>
</dbReference>
<feature type="region of interest" description="Disordered" evidence="5">
    <location>
        <begin position="462"/>
        <end position="510"/>
    </location>
</feature>
<dbReference type="Pfam" id="PF25597">
    <property type="entry name" value="SH3_retrovirus"/>
    <property type="match status" value="1"/>
</dbReference>
<dbReference type="GO" id="GO:0006508">
    <property type="term" value="P:proteolysis"/>
    <property type="evidence" value="ECO:0007669"/>
    <property type="project" value="UniProtKB-KW"/>
</dbReference>
<dbReference type="InterPro" id="IPR043502">
    <property type="entry name" value="DNA/RNA_pol_sf"/>
</dbReference>
<keyword evidence="3" id="KW-0064">Aspartyl protease</keyword>
<evidence type="ECO:0000256" key="2">
    <source>
        <dbReference type="ARBA" id="ARBA00022723"/>
    </source>
</evidence>
<protein>
    <submittedName>
        <fullName evidence="7">Retrovirus-related Pol polyprotein from transposon TNT 1-94</fullName>
    </submittedName>
</protein>
<dbReference type="Pfam" id="PF22936">
    <property type="entry name" value="Pol_BBD"/>
    <property type="match status" value="1"/>
</dbReference>
<dbReference type="GO" id="GO:0015074">
    <property type="term" value="P:DNA integration"/>
    <property type="evidence" value="ECO:0007669"/>
    <property type="project" value="InterPro"/>
</dbReference>
<dbReference type="AlphaFoldDB" id="A0A151SEK6"/>
<evidence type="ECO:0000313" key="7">
    <source>
        <dbReference type="EMBL" id="KYP53274.1"/>
    </source>
</evidence>
<evidence type="ECO:0000256" key="4">
    <source>
        <dbReference type="ARBA" id="ARBA00022801"/>
    </source>
</evidence>
<evidence type="ECO:0000256" key="5">
    <source>
        <dbReference type="SAM" id="MobiDB-lite"/>
    </source>
</evidence>
<evidence type="ECO:0000256" key="1">
    <source>
        <dbReference type="ARBA" id="ARBA00022670"/>
    </source>
</evidence>
<keyword evidence="8" id="KW-1185">Reference proteome</keyword>
<dbReference type="SUPFAM" id="SSF56672">
    <property type="entry name" value="DNA/RNA polymerases"/>
    <property type="match status" value="1"/>
</dbReference>
<feature type="compositionally biased region" description="Low complexity" evidence="5">
    <location>
        <begin position="462"/>
        <end position="502"/>
    </location>
</feature>
<dbReference type="InterPro" id="IPR057670">
    <property type="entry name" value="SH3_retrovirus"/>
</dbReference>
<name>A0A151SEK6_CAJCA</name>
<dbReference type="PANTHER" id="PTHR42648:SF26">
    <property type="entry name" value="INTEGRASE CATALYTIC DOMAIN-CONTAINING PROTEIN"/>
    <property type="match status" value="1"/>
</dbReference>
<dbReference type="Gene3D" id="3.30.420.10">
    <property type="entry name" value="Ribonuclease H-like superfamily/Ribonuclease H"/>
    <property type="match status" value="1"/>
</dbReference>
<evidence type="ECO:0000256" key="3">
    <source>
        <dbReference type="ARBA" id="ARBA00022750"/>
    </source>
</evidence>
<dbReference type="InterPro" id="IPR025724">
    <property type="entry name" value="GAG-pre-integrase_dom"/>
</dbReference>
<gene>
    <name evidence="7" type="ORF">KK1_024901</name>
</gene>
<dbReference type="InterPro" id="IPR036397">
    <property type="entry name" value="RNaseH_sf"/>
</dbReference>
<dbReference type="InterPro" id="IPR039537">
    <property type="entry name" value="Retrotran_Ty1/copia-like"/>
</dbReference>